<evidence type="ECO:0000313" key="4">
    <source>
        <dbReference type="EMBL" id="KXS99588.1"/>
    </source>
</evidence>
<evidence type="ECO:0000256" key="3">
    <source>
        <dbReference type="SAM" id="Phobius"/>
    </source>
</evidence>
<dbReference type="OrthoDB" id="3644465at2759"/>
<dbReference type="Proteomes" id="UP000070133">
    <property type="component" value="Unassembled WGS sequence"/>
</dbReference>
<dbReference type="AlphaFoldDB" id="A0A139HB45"/>
<keyword evidence="5" id="KW-1185">Reference proteome</keyword>
<dbReference type="Pfam" id="PF11807">
    <property type="entry name" value="UstYa"/>
    <property type="match status" value="1"/>
</dbReference>
<dbReference type="PANTHER" id="PTHR33365:SF14">
    <property type="entry name" value="TAT PATHWAY SIGNAL SEQUENCE"/>
    <property type="match status" value="1"/>
</dbReference>
<organism evidence="4 5">
    <name type="scientific">Pseudocercospora eumusae</name>
    <dbReference type="NCBI Taxonomy" id="321146"/>
    <lineage>
        <taxon>Eukaryota</taxon>
        <taxon>Fungi</taxon>
        <taxon>Dikarya</taxon>
        <taxon>Ascomycota</taxon>
        <taxon>Pezizomycotina</taxon>
        <taxon>Dothideomycetes</taxon>
        <taxon>Dothideomycetidae</taxon>
        <taxon>Mycosphaerellales</taxon>
        <taxon>Mycosphaerellaceae</taxon>
        <taxon>Pseudocercospora</taxon>
    </lineage>
</organism>
<evidence type="ECO:0008006" key="6">
    <source>
        <dbReference type="Google" id="ProtNLM"/>
    </source>
</evidence>
<reference evidence="4 5" key="1">
    <citation type="submission" date="2015-07" db="EMBL/GenBank/DDBJ databases">
        <title>Comparative genomics of the Sigatoka disease complex on banana suggests a link between parallel evolutionary changes in Pseudocercospora fijiensis and Pseudocercospora eumusae and increased virulence on the banana host.</title>
        <authorList>
            <person name="Chang T.-C."/>
            <person name="Salvucci A."/>
            <person name="Crous P.W."/>
            <person name="Stergiopoulos I."/>
        </authorList>
    </citation>
    <scope>NUCLEOTIDE SEQUENCE [LARGE SCALE GENOMIC DNA]</scope>
    <source>
        <strain evidence="4 5">CBS 114824</strain>
    </source>
</reference>
<protein>
    <recommendedName>
        <fullName evidence="6">Tat pathway signal sequence</fullName>
    </recommendedName>
</protein>
<feature type="region of interest" description="Disordered" evidence="2">
    <location>
        <begin position="1"/>
        <end position="44"/>
    </location>
</feature>
<keyword evidence="3" id="KW-0472">Membrane</keyword>
<comment type="caution">
    <text evidence="4">The sequence shown here is derived from an EMBL/GenBank/DDBJ whole genome shotgun (WGS) entry which is preliminary data.</text>
</comment>
<gene>
    <name evidence="4" type="ORF">AC578_2227</name>
</gene>
<keyword evidence="3" id="KW-0812">Transmembrane</keyword>
<evidence type="ECO:0000256" key="2">
    <source>
        <dbReference type="SAM" id="MobiDB-lite"/>
    </source>
</evidence>
<dbReference type="InterPro" id="IPR021765">
    <property type="entry name" value="UstYa-like"/>
</dbReference>
<keyword evidence="3" id="KW-1133">Transmembrane helix</keyword>
<sequence length="312" mass="36562">MVAYTAIENSETHSADGGEEESPFLQKAESNGHPMHPTLRDRLSRSKLVPRMNSTGLILMLTAIAISVWITIRMERGSSNAPRFRPQWSPMYDQVEIPVVEKTLDPFIPWRPDHPDSIYTRDPSPETDAAWERITHAMTFIPLTAEDARKMGKDPETLVRMPDGWGHDGKYLATQDALHQIHCLNYLRKALIHNYDYYWGRKWGFWPPFSLIRHVTHCVDILRQHIMCNTDFELYTYVWRQRQEIKWPDFGVKKTCRDFDAFLRYLEDTHDPDMLKLYHNITKPDDANELPVPLGVYEYITQETRRMQNVGS</sequence>
<accession>A0A139HB45</accession>
<comment type="similarity">
    <text evidence="1">Belongs to the ustYa family.</text>
</comment>
<name>A0A139HB45_9PEZI</name>
<dbReference type="PANTHER" id="PTHR33365">
    <property type="entry name" value="YALI0B05434P"/>
    <property type="match status" value="1"/>
</dbReference>
<dbReference type="STRING" id="321146.A0A139HB45"/>
<dbReference type="EMBL" id="LFZN01000089">
    <property type="protein sequence ID" value="KXS99588.1"/>
    <property type="molecule type" value="Genomic_DNA"/>
</dbReference>
<evidence type="ECO:0000256" key="1">
    <source>
        <dbReference type="ARBA" id="ARBA00035112"/>
    </source>
</evidence>
<evidence type="ECO:0000313" key="5">
    <source>
        <dbReference type="Proteomes" id="UP000070133"/>
    </source>
</evidence>
<proteinExistence type="inferred from homology"/>
<feature type="transmembrane region" description="Helical" evidence="3">
    <location>
        <begin position="52"/>
        <end position="72"/>
    </location>
</feature>
<dbReference type="GO" id="GO:0043386">
    <property type="term" value="P:mycotoxin biosynthetic process"/>
    <property type="evidence" value="ECO:0007669"/>
    <property type="project" value="InterPro"/>
</dbReference>